<evidence type="ECO:0000313" key="2">
    <source>
        <dbReference type="Proteomes" id="UP000198412"/>
    </source>
</evidence>
<name>A0A238Z0T9_9FLAO</name>
<proteinExistence type="predicted"/>
<dbReference type="Proteomes" id="UP000198412">
    <property type="component" value="Unassembled WGS sequence"/>
</dbReference>
<gene>
    <name evidence="1" type="ORF">SAMN04488111_2992</name>
</gene>
<organism evidence="1 2">
    <name type="scientific">Lutibacter flavus</name>
    <dbReference type="NCBI Taxonomy" id="691689"/>
    <lineage>
        <taxon>Bacteria</taxon>
        <taxon>Pseudomonadati</taxon>
        <taxon>Bacteroidota</taxon>
        <taxon>Flavobacteriia</taxon>
        <taxon>Flavobacteriales</taxon>
        <taxon>Flavobacteriaceae</taxon>
        <taxon>Lutibacter</taxon>
    </lineage>
</organism>
<evidence type="ECO:0008006" key="3">
    <source>
        <dbReference type="Google" id="ProtNLM"/>
    </source>
</evidence>
<keyword evidence="2" id="KW-1185">Reference proteome</keyword>
<dbReference type="EMBL" id="FZNX01000005">
    <property type="protein sequence ID" value="SNR77000.1"/>
    <property type="molecule type" value="Genomic_DNA"/>
</dbReference>
<dbReference type="PROSITE" id="PS51257">
    <property type="entry name" value="PROKAR_LIPOPROTEIN"/>
    <property type="match status" value="1"/>
</dbReference>
<dbReference type="RefSeq" id="WP_089379250.1">
    <property type="nucleotide sequence ID" value="NZ_FZNX01000005.1"/>
</dbReference>
<sequence length="236" mass="27614">MKKYFLFIIPFLIFGCAKEELKIPTLAASGIQELHDHSQVWMFFEVKNNDTIAKVNRKNTISSTHWIYNIDKRLPIRTFVPTLIKLKEKHSNSMHSKEGTHNYFSYSDTISKKLSFFEFDATVFKTDSLLSKYYLKEHSDIYKNYNNINLTFNPNNTWINDAKMENGELASTLNDFIDFSSEGSQTMLHLSFNQNLLYQDYLFYKTMIENISSPSILINNIEFIFDPKKVPDCGCE</sequence>
<dbReference type="AlphaFoldDB" id="A0A238Z0T9"/>
<reference evidence="2" key="1">
    <citation type="submission" date="2017-06" db="EMBL/GenBank/DDBJ databases">
        <authorList>
            <person name="Varghese N."/>
            <person name="Submissions S."/>
        </authorList>
    </citation>
    <scope>NUCLEOTIDE SEQUENCE [LARGE SCALE GENOMIC DNA]</scope>
    <source>
        <strain evidence="2">DSM 27993</strain>
    </source>
</reference>
<evidence type="ECO:0000313" key="1">
    <source>
        <dbReference type="EMBL" id="SNR77000.1"/>
    </source>
</evidence>
<accession>A0A238Z0T9</accession>
<dbReference type="OrthoDB" id="1148707at2"/>
<protein>
    <recommendedName>
        <fullName evidence="3">Lipoprotein</fullName>
    </recommendedName>
</protein>